<dbReference type="EMBL" id="JYDS01000076">
    <property type="protein sequence ID" value="KRZ27075.1"/>
    <property type="molecule type" value="Genomic_DNA"/>
</dbReference>
<name>A0A0V1K7Y0_TRIPS</name>
<evidence type="ECO:0000313" key="4">
    <source>
        <dbReference type="Proteomes" id="UP000054826"/>
    </source>
</evidence>
<dbReference type="Proteomes" id="UP000054826">
    <property type="component" value="Unassembled WGS sequence"/>
</dbReference>
<proteinExistence type="predicted"/>
<evidence type="ECO:0000313" key="2">
    <source>
        <dbReference type="EMBL" id="KRZ43208.1"/>
    </source>
</evidence>
<dbReference type="AlphaFoldDB" id="A0A0V1K7Y0"/>
<keyword evidence="3" id="KW-1185">Reference proteome</keyword>
<evidence type="ECO:0000313" key="3">
    <source>
        <dbReference type="Proteomes" id="UP000054805"/>
    </source>
</evidence>
<gene>
    <name evidence="1" type="ORF">T4B_4253</name>
    <name evidence="2" type="ORF">T4C_7055</name>
</gene>
<dbReference type="EMBL" id="JYDV01000011">
    <property type="protein sequence ID" value="KRZ43208.1"/>
    <property type="molecule type" value="Genomic_DNA"/>
</dbReference>
<accession>A0A0V1K7Y0</accession>
<reference evidence="3 4" key="1">
    <citation type="submission" date="2015-01" db="EMBL/GenBank/DDBJ databases">
        <title>Evolution of Trichinella species and genotypes.</title>
        <authorList>
            <person name="Korhonen P.K."/>
            <person name="Edoardo P."/>
            <person name="Giuseppe L.R."/>
            <person name="Gasser R.B."/>
        </authorList>
    </citation>
    <scope>NUCLEOTIDE SEQUENCE [LARGE SCALE GENOMIC DNA]</scope>
    <source>
        <strain evidence="2">ISS176</strain>
        <strain evidence="1">ISS588</strain>
    </source>
</reference>
<evidence type="ECO:0000313" key="1">
    <source>
        <dbReference type="EMBL" id="KRZ27075.1"/>
    </source>
</evidence>
<protein>
    <submittedName>
        <fullName evidence="2">Uncharacterized protein</fullName>
    </submittedName>
</protein>
<dbReference type="Proteomes" id="UP000054805">
    <property type="component" value="Unassembled WGS sequence"/>
</dbReference>
<sequence length="88" mass="10237">MRILIFKSTAEICPTKLLFVADFRLISLHLFQCVLKAHHEMILKNLLNQLYMLVGKIMIMANGYDKKTKFLSSLPVCKFSLTCIQPYR</sequence>
<comment type="caution">
    <text evidence="2">The sequence shown here is derived from an EMBL/GenBank/DDBJ whole genome shotgun (WGS) entry which is preliminary data.</text>
</comment>
<organism evidence="2 4">
    <name type="scientific">Trichinella pseudospiralis</name>
    <name type="common">Parasitic roundworm</name>
    <dbReference type="NCBI Taxonomy" id="6337"/>
    <lineage>
        <taxon>Eukaryota</taxon>
        <taxon>Metazoa</taxon>
        <taxon>Ecdysozoa</taxon>
        <taxon>Nematoda</taxon>
        <taxon>Enoplea</taxon>
        <taxon>Dorylaimia</taxon>
        <taxon>Trichinellida</taxon>
        <taxon>Trichinellidae</taxon>
        <taxon>Trichinella</taxon>
    </lineage>
</organism>